<gene>
    <name evidence="2" type="ORF">BN9_095140</name>
</gene>
<feature type="compositionally biased region" description="Basic and acidic residues" evidence="1">
    <location>
        <begin position="37"/>
        <end position="51"/>
    </location>
</feature>
<reference evidence="2 3" key="1">
    <citation type="submission" date="2012-05" db="EMBL/GenBank/DDBJ databases">
        <title>Recombination and specialization in a pathogen metapopulation.</title>
        <authorList>
            <person name="Gardiner A."/>
            <person name="Kemen E."/>
            <person name="Schultz-Larsen T."/>
            <person name="MacLean D."/>
            <person name="Van Oosterhout C."/>
            <person name="Jones J.D.G."/>
        </authorList>
    </citation>
    <scope>NUCLEOTIDE SEQUENCE [LARGE SCALE GENOMIC DNA]</scope>
    <source>
        <strain evidence="2 3">Ac Nc2</strain>
    </source>
</reference>
<dbReference type="InParanoid" id="A0A024FTB4"/>
<organism evidence="2 3">
    <name type="scientific">Albugo candida</name>
    <dbReference type="NCBI Taxonomy" id="65357"/>
    <lineage>
        <taxon>Eukaryota</taxon>
        <taxon>Sar</taxon>
        <taxon>Stramenopiles</taxon>
        <taxon>Oomycota</taxon>
        <taxon>Peronosporomycetes</taxon>
        <taxon>Albuginales</taxon>
        <taxon>Albuginaceae</taxon>
        <taxon>Albugo</taxon>
    </lineage>
</organism>
<protein>
    <submittedName>
        <fullName evidence="2">Uncharacterized protein</fullName>
    </submittedName>
</protein>
<name>A0A024FTB4_9STRA</name>
<accession>A0A024FTB4</accession>
<keyword evidence="3" id="KW-1185">Reference proteome</keyword>
<dbReference type="Proteomes" id="UP000053237">
    <property type="component" value="Unassembled WGS sequence"/>
</dbReference>
<evidence type="ECO:0000256" key="1">
    <source>
        <dbReference type="SAM" id="MobiDB-lite"/>
    </source>
</evidence>
<dbReference type="EMBL" id="CAIX01000223">
    <property type="protein sequence ID" value="CCI10338.1"/>
    <property type="molecule type" value="Genomic_DNA"/>
</dbReference>
<feature type="region of interest" description="Disordered" evidence="1">
    <location>
        <begin position="29"/>
        <end position="57"/>
    </location>
</feature>
<proteinExistence type="predicted"/>
<sequence length="57" mass="6837">MEKIGIDTRGRTIKYNFFCKDEERGRIEKMRKRRGEKWKEPSKSLEKDSRAEANTSD</sequence>
<evidence type="ECO:0000313" key="2">
    <source>
        <dbReference type="EMBL" id="CCI10338.1"/>
    </source>
</evidence>
<comment type="caution">
    <text evidence="2">The sequence shown here is derived from an EMBL/GenBank/DDBJ whole genome shotgun (WGS) entry which is preliminary data.</text>
</comment>
<dbReference type="AlphaFoldDB" id="A0A024FTB4"/>
<evidence type="ECO:0000313" key="3">
    <source>
        <dbReference type="Proteomes" id="UP000053237"/>
    </source>
</evidence>